<accession>A0A926JNW5</accession>
<feature type="transmembrane region" description="Helical" evidence="6">
    <location>
        <begin position="684"/>
        <end position="709"/>
    </location>
</feature>
<keyword evidence="10" id="KW-1185">Reference proteome</keyword>
<evidence type="ECO:0000256" key="6">
    <source>
        <dbReference type="SAM" id="Phobius"/>
    </source>
</evidence>
<evidence type="ECO:0000256" key="1">
    <source>
        <dbReference type="ARBA" id="ARBA00004651"/>
    </source>
</evidence>
<feature type="domain" description="ABC3 transporter permease C-terminal" evidence="7">
    <location>
        <begin position="299"/>
        <end position="411"/>
    </location>
</feature>
<feature type="domain" description="MacB-like periplasmic core" evidence="8">
    <location>
        <begin position="20"/>
        <end position="248"/>
    </location>
</feature>
<comment type="caution">
    <text evidence="9">The sequence shown here is derived from an EMBL/GenBank/DDBJ whole genome shotgun (WGS) entry which is preliminary data.</text>
</comment>
<dbReference type="AlphaFoldDB" id="A0A926JNW5"/>
<keyword evidence="4 6" id="KW-1133">Transmembrane helix</keyword>
<dbReference type="PANTHER" id="PTHR30572">
    <property type="entry name" value="MEMBRANE COMPONENT OF TRANSPORTER-RELATED"/>
    <property type="match status" value="1"/>
</dbReference>
<dbReference type="InterPro" id="IPR003838">
    <property type="entry name" value="ABC3_permease_C"/>
</dbReference>
<feature type="transmembrane region" description="Helical" evidence="6">
    <location>
        <begin position="770"/>
        <end position="790"/>
    </location>
</feature>
<dbReference type="InterPro" id="IPR050250">
    <property type="entry name" value="Macrolide_Exporter_MacB"/>
</dbReference>
<organism evidence="9 10">
    <name type="scientific">Sinomicrobium weinanense</name>
    <dbReference type="NCBI Taxonomy" id="2842200"/>
    <lineage>
        <taxon>Bacteria</taxon>
        <taxon>Pseudomonadati</taxon>
        <taxon>Bacteroidota</taxon>
        <taxon>Flavobacteriia</taxon>
        <taxon>Flavobacteriales</taxon>
        <taxon>Flavobacteriaceae</taxon>
        <taxon>Sinomicrobium</taxon>
    </lineage>
</organism>
<keyword evidence="2" id="KW-1003">Cell membrane</keyword>
<evidence type="ECO:0000256" key="2">
    <source>
        <dbReference type="ARBA" id="ARBA00022475"/>
    </source>
</evidence>
<comment type="subcellular location">
    <subcellularLocation>
        <location evidence="1">Cell membrane</location>
        <topology evidence="1">Multi-pass membrane protein</topology>
    </subcellularLocation>
</comment>
<evidence type="ECO:0000313" key="9">
    <source>
        <dbReference type="EMBL" id="MBC9794758.1"/>
    </source>
</evidence>
<dbReference type="GO" id="GO:0005886">
    <property type="term" value="C:plasma membrane"/>
    <property type="evidence" value="ECO:0007669"/>
    <property type="project" value="UniProtKB-SubCell"/>
</dbReference>
<dbReference type="GO" id="GO:0022857">
    <property type="term" value="F:transmembrane transporter activity"/>
    <property type="evidence" value="ECO:0007669"/>
    <property type="project" value="TreeGrafter"/>
</dbReference>
<feature type="transmembrane region" description="Helical" evidence="6">
    <location>
        <begin position="385"/>
        <end position="410"/>
    </location>
</feature>
<feature type="transmembrane region" description="Helical" evidence="6">
    <location>
        <begin position="343"/>
        <end position="365"/>
    </location>
</feature>
<name>A0A926JNW5_9FLAO</name>
<evidence type="ECO:0000259" key="7">
    <source>
        <dbReference type="Pfam" id="PF02687"/>
    </source>
</evidence>
<gene>
    <name evidence="9" type="ORF">IBL28_02165</name>
</gene>
<evidence type="ECO:0000256" key="5">
    <source>
        <dbReference type="ARBA" id="ARBA00023136"/>
    </source>
</evidence>
<evidence type="ECO:0000256" key="4">
    <source>
        <dbReference type="ARBA" id="ARBA00022989"/>
    </source>
</evidence>
<keyword evidence="5 6" id="KW-0472">Membrane</keyword>
<evidence type="ECO:0000313" key="10">
    <source>
        <dbReference type="Proteomes" id="UP000653730"/>
    </source>
</evidence>
<feature type="transmembrane region" description="Helical" evidence="6">
    <location>
        <begin position="736"/>
        <end position="755"/>
    </location>
</feature>
<evidence type="ECO:0000259" key="8">
    <source>
        <dbReference type="Pfam" id="PF12704"/>
    </source>
</evidence>
<reference evidence="9 10" key="1">
    <citation type="submission" date="2020-09" db="EMBL/GenBank/DDBJ databases">
        <title>Sinomicrobium weinanense sp. nov., a halophilic bacteria isolated from saline-alkali soil.</title>
        <authorList>
            <person name="Wu P."/>
            <person name="Ren H."/>
            <person name="Mei Y."/>
            <person name="Liang Y."/>
            <person name="Chen Z."/>
        </authorList>
    </citation>
    <scope>NUCLEOTIDE SEQUENCE [LARGE SCALE GENOMIC DNA]</scope>
    <source>
        <strain evidence="9 10">FJxs</strain>
    </source>
</reference>
<dbReference type="Pfam" id="PF12704">
    <property type="entry name" value="MacB_PCD"/>
    <property type="match status" value="1"/>
</dbReference>
<feature type="domain" description="ABC3 transporter permease C-terminal" evidence="7">
    <location>
        <begin position="687"/>
        <end position="800"/>
    </location>
</feature>
<protein>
    <submittedName>
        <fullName evidence="9">ABC transporter permease</fullName>
    </submittedName>
</protein>
<evidence type="ECO:0000256" key="3">
    <source>
        <dbReference type="ARBA" id="ARBA00022692"/>
    </source>
</evidence>
<feature type="transmembrane region" description="Helical" evidence="6">
    <location>
        <begin position="21"/>
        <end position="41"/>
    </location>
</feature>
<feature type="transmembrane region" description="Helical" evidence="6">
    <location>
        <begin position="293"/>
        <end position="314"/>
    </location>
</feature>
<dbReference type="PANTHER" id="PTHR30572:SF18">
    <property type="entry name" value="ABC-TYPE MACROLIDE FAMILY EXPORT SYSTEM PERMEASE COMPONENT 2"/>
    <property type="match status" value="1"/>
</dbReference>
<feature type="transmembrane region" description="Helical" evidence="6">
    <location>
        <begin position="431"/>
        <end position="452"/>
    </location>
</feature>
<sequence length="807" mass="91308">MIRNYFKIAWRNLRKDKSFTLINLIGLSTGFAITLLIVQYARFELSYENTHENADDIVRLTMDYFDGESVTTQDSETYSPLGPLMTNELTEVTNFTRAYQIGEPKVGVSIGDKLYTVDRTYAVDSSFFKLFTYPLIHGSEKGLFRQPNEVVLTKSTALKLFGREQVVGKTLNIYRDNWDIPFKVVGVVADSPANTHLKFDILLSYPTMLSGPMQKWFGEKEDNWNGNNTFTYVQLAPHTDYEKFTRSLASFSKKLEEEKKITNEAVIGQKIKDIHLYSKKTFEPEINGDARSVFFLLGVALLIIVSAFVNYINLATSKALDRAKEVGIRKVAGSSKTQLKIQFLTESLMVNFIAVLLAFVFILGGKHLFISISGLPETFALFGDPYFWILFIALFVTGVFVSGIYPALVLSSFKPVTVLKGSFSHSGKGVLLRKGLVVFQFTVTLILLIQTFTVKQQLDYLQTLDKGINPDQIIVTETPLNRNDETGNIFKQELLAQSYIDHVSVSETVPGQMGSEMATTPGISLAGTTERHYYNFYITQIDDGFIPLMGMQLLAGRNFDKNSTPEKNEIIVNEEAIRLWGLSDPQSAIDKQIEMWKQKWTIRGVLKNYNQESPKAPFIPIIHRFKNTSSEFTSIRFSGGRPEDHIKNVKNIYERVFPGTVFSYFFLDSNYEMQLKADKRFRNVFTVLAVLAIIIACLGLYGLASFTVLKRQKEIGIRKVIGASTSNVLLLLSKDFFRTVLVAVFLGVPVTYLFTRNWLSNFAMRIDMSWWLFALPVLLVFVLVVVAVGIKTLKIAITNPVKSLRTE</sequence>
<dbReference type="InterPro" id="IPR025857">
    <property type="entry name" value="MacB_PCD"/>
</dbReference>
<keyword evidence="3 6" id="KW-0812">Transmembrane</keyword>
<dbReference type="RefSeq" id="WP_187963917.1">
    <property type="nucleotide sequence ID" value="NZ_JACVDC010000003.1"/>
</dbReference>
<dbReference type="EMBL" id="JACVDC010000003">
    <property type="protein sequence ID" value="MBC9794758.1"/>
    <property type="molecule type" value="Genomic_DNA"/>
</dbReference>
<dbReference type="Pfam" id="PF02687">
    <property type="entry name" value="FtsX"/>
    <property type="match status" value="2"/>
</dbReference>
<dbReference type="Proteomes" id="UP000653730">
    <property type="component" value="Unassembled WGS sequence"/>
</dbReference>
<proteinExistence type="predicted"/>